<keyword evidence="8 12" id="KW-0326">Glycosidase</keyword>
<dbReference type="SUPFAM" id="SSF51445">
    <property type="entry name" value="(Trans)glycosidases"/>
    <property type="match status" value="2"/>
</dbReference>
<evidence type="ECO:0000256" key="7">
    <source>
        <dbReference type="ARBA" id="ARBA00023277"/>
    </source>
</evidence>
<dbReference type="PANTHER" id="PTHR31490:SF88">
    <property type="entry name" value="BETA-XYLANASE"/>
    <property type="match status" value="1"/>
</dbReference>
<evidence type="ECO:0000256" key="9">
    <source>
        <dbReference type="ARBA" id="ARBA00023326"/>
    </source>
</evidence>
<evidence type="ECO:0000259" key="11">
    <source>
        <dbReference type="PROSITE" id="PS51760"/>
    </source>
</evidence>
<keyword evidence="6 12" id="KW-0378">Hydrolase</keyword>
<dbReference type="PANTHER" id="PTHR31490">
    <property type="entry name" value="GLYCOSYL HYDROLASE"/>
    <property type="match status" value="1"/>
</dbReference>
<evidence type="ECO:0000313" key="13">
    <source>
        <dbReference type="Proteomes" id="UP000198384"/>
    </source>
</evidence>
<evidence type="ECO:0000256" key="6">
    <source>
        <dbReference type="ARBA" id="ARBA00022801"/>
    </source>
</evidence>
<keyword evidence="5" id="KW-0732">Signal</keyword>
<dbReference type="Proteomes" id="UP000198384">
    <property type="component" value="Unassembled WGS sequence"/>
</dbReference>
<evidence type="ECO:0000256" key="3">
    <source>
        <dbReference type="ARBA" id="ARBA00012590"/>
    </source>
</evidence>
<dbReference type="PROSITE" id="PS00591">
    <property type="entry name" value="GH10_1"/>
    <property type="match status" value="1"/>
</dbReference>
<evidence type="ECO:0000256" key="1">
    <source>
        <dbReference type="ARBA" id="ARBA00000681"/>
    </source>
</evidence>
<name>A0A238Z530_9FLAO</name>
<dbReference type="GO" id="GO:0031176">
    <property type="term" value="F:endo-1,4-beta-xylanase activity"/>
    <property type="evidence" value="ECO:0007669"/>
    <property type="project" value="UniProtKB-EC"/>
</dbReference>
<dbReference type="EC" id="3.2.1.8" evidence="3"/>
<evidence type="ECO:0000256" key="4">
    <source>
        <dbReference type="ARBA" id="ARBA00022651"/>
    </source>
</evidence>
<reference evidence="12 13" key="1">
    <citation type="submission" date="2017-06" db="EMBL/GenBank/DDBJ databases">
        <authorList>
            <person name="Kim H.J."/>
            <person name="Triplett B.A."/>
        </authorList>
    </citation>
    <scope>NUCLEOTIDE SEQUENCE [LARGE SCALE GENOMIC DNA]</scope>
    <source>
        <strain evidence="12 13">DSM 29150</strain>
    </source>
</reference>
<dbReference type="Gene3D" id="3.20.20.80">
    <property type="entry name" value="Glycosidases"/>
    <property type="match status" value="2"/>
</dbReference>
<dbReference type="AlphaFoldDB" id="A0A238Z530"/>
<comment type="catalytic activity">
    <reaction evidence="1">
        <text>Endohydrolysis of (1-&gt;4)-beta-D-xylosidic linkages in xylans.</text>
        <dbReference type="EC" id="3.2.1.8"/>
    </reaction>
</comment>
<dbReference type="Pfam" id="PF00331">
    <property type="entry name" value="Glyco_hydro_10"/>
    <property type="match status" value="1"/>
</dbReference>
<keyword evidence="9" id="KW-0624">Polysaccharide degradation</keyword>
<organism evidence="12 13">
    <name type="scientific">Lutibacter agarilyticus</name>
    <dbReference type="NCBI Taxonomy" id="1109740"/>
    <lineage>
        <taxon>Bacteria</taxon>
        <taxon>Pseudomonadati</taxon>
        <taxon>Bacteroidota</taxon>
        <taxon>Flavobacteriia</taxon>
        <taxon>Flavobacteriales</taxon>
        <taxon>Flavobacteriaceae</taxon>
        <taxon>Lutibacter</taxon>
    </lineage>
</organism>
<dbReference type="EMBL" id="FZNT01000013">
    <property type="protein sequence ID" value="SNR77953.1"/>
    <property type="molecule type" value="Genomic_DNA"/>
</dbReference>
<comment type="similarity">
    <text evidence="2">Belongs to the glycosyl hydrolase 10 (cellulase F) family.</text>
</comment>
<dbReference type="InterPro" id="IPR031158">
    <property type="entry name" value="GH10_AS"/>
</dbReference>
<feature type="domain" description="GH10" evidence="11">
    <location>
        <begin position="57"/>
        <end position="382"/>
    </location>
</feature>
<evidence type="ECO:0000256" key="2">
    <source>
        <dbReference type="ARBA" id="ARBA00007495"/>
    </source>
</evidence>
<keyword evidence="13" id="KW-1185">Reference proteome</keyword>
<accession>A0A238Z530</accession>
<protein>
    <recommendedName>
        <fullName evidence="3">endo-1,4-beta-xylanase</fullName>
        <ecNumber evidence="3">3.2.1.8</ecNumber>
    </recommendedName>
</protein>
<dbReference type="InterPro" id="IPR001000">
    <property type="entry name" value="GH10_dom"/>
</dbReference>
<feature type="active site" description="Nucleophile" evidence="10">
    <location>
        <position position="307"/>
    </location>
</feature>
<evidence type="ECO:0000256" key="8">
    <source>
        <dbReference type="ARBA" id="ARBA00023295"/>
    </source>
</evidence>
<dbReference type="InterPro" id="IPR044846">
    <property type="entry name" value="GH10"/>
</dbReference>
<keyword evidence="7" id="KW-0119">Carbohydrate metabolism</keyword>
<dbReference type="OrthoDB" id="7813231at2"/>
<proteinExistence type="inferred from homology"/>
<dbReference type="GO" id="GO:0045493">
    <property type="term" value="P:xylan catabolic process"/>
    <property type="evidence" value="ECO:0007669"/>
    <property type="project" value="UniProtKB-KW"/>
</dbReference>
<evidence type="ECO:0000256" key="10">
    <source>
        <dbReference type="PROSITE-ProRule" id="PRU10061"/>
    </source>
</evidence>
<evidence type="ECO:0000256" key="5">
    <source>
        <dbReference type="ARBA" id="ARBA00022729"/>
    </source>
</evidence>
<gene>
    <name evidence="12" type="ORF">SAMN06265371_1137</name>
</gene>
<dbReference type="InterPro" id="IPR017853">
    <property type="entry name" value="GH"/>
</dbReference>
<dbReference type="PROSITE" id="PS51760">
    <property type="entry name" value="GH10_2"/>
    <property type="match status" value="1"/>
</dbReference>
<keyword evidence="4 12" id="KW-0858">Xylan degradation</keyword>
<sequence>MSSIKSHYYKILNNMRIKEMLSVLIIFISLCSSAQTELSVGGLKDVNSSILIGATLQSGFPDAKIIVRSEDSKLGKLFLKEFNLGQTTCYPAWETWKGVKKYDFTQFNAVVNWYTKHKVPVVAHLLAGPDQYFPDWFKKATYTNAELDSLLSDYIKAVISSNNNSEKVKYWNVVNEFIYNNGSYTPPNLEAPKIKFVQLGMEPDKSGLTGEDKVNDSHPIFVRKAFEYARKYTNGKLELRDYNIEFWGTKKSKGFYQMVRHLLNSEVPIDAIGLQGHFKLNKTYDWDKLKQTIQEYRKLGLEVYITELDFADEDKNWNDEKAQFQKEQYKQMMTAIVDGGANWVCFWGLRDNWNKHWLYEKSPLLFDFDLNQKPAYLGVKEALQHSANKFNIERQTVVSIEGDQFYINGKPTYEGRYWKGHKVEGLLINSRMVQGIFDDINPKTSTSFAYPDTNKWDTERNNREFVEAMPEWKSYGLNSFTLNMQGGSPVGYKGIPYTNPGFYEDGSLREPYMKRLDAILKKADELEMLVILGIFYFRQDQYLKDEAAIINATTNLIDWLFKKNYRNVLIEICNETNDNGSYEHNILRPSRVAELIHLVKNKKKNGYRYLVTTSFGGITVPNSDVIKASDFLLIHGNGAKKPERLIKLAKDTRKAEGYRKMPIINNEDDHFDFDKATNNFTTSIETYVSWGYLDFRFPDETDFNEGYQSIPVDWGINSDRKKGFFNKVKEITGGN</sequence>
<evidence type="ECO:0000313" key="12">
    <source>
        <dbReference type="EMBL" id="SNR77953.1"/>
    </source>
</evidence>
<dbReference type="SMART" id="SM00633">
    <property type="entry name" value="Glyco_10"/>
    <property type="match status" value="1"/>
</dbReference>